<dbReference type="Pfam" id="PF07690">
    <property type="entry name" value="MFS_1"/>
    <property type="match status" value="1"/>
</dbReference>
<dbReference type="InterPro" id="IPR036259">
    <property type="entry name" value="MFS_trans_sf"/>
</dbReference>
<dbReference type="Proteomes" id="UP000176444">
    <property type="component" value="Unassembled WGS sequence"/>
</dbReference>
<organism evidence="2 3">
    <name type="scientific">candidate division WWE3 bacterium RIFCSPHIGHO2_01_FULL_35_17</name>
    <dbReference type="NCBI Taxonomy" id="1802614"/>
    <lineage>
        <taxon>Bacteria</taxon>
        <taxon>Katanobacteria</taxon>
    </lineage>
</organism>
<evidence type="ECO:0000256" key="1">
    <source>
        <dbReference type="SAM" id="Phobius"/>
    </source>
</evidence>
<feature type="transmembrane region" description="Helical" evidence="1">
    <location>
        <begin position="193"/>
        <end position="214"/>
    </location>
</feature>
<dbReference type="InterPro" id="IPR011701">
    <property type="entry name" value="MFS"/>
</dbReference>
<dbReference type="PANTHER" id="PTHR23526:SF2">
    <property type="entry name" value="MAJOR FACILITATOR SUPERFAMILY (MFS) PROFILE DOMAIN-CONTAINING PROTEIN"/>
    <property type="match status" value="1"/>
</dbReference>
<comment type="caution">
    <text evidence="2">The sequence shown here is derived from an EMBL/GenBank/DDBJ whole genome shotgun (WGS) entry which is preliminary data.</text>
</comment>
<feature type="transmembrane region" description="Helical" evidence="1">
    <location>
        <begin position="235"/>
        <end position="256"/>
    </location>
</feature>
<evidence type="ECO:0000313" key="2">
    <source>
        <dbReference type="EMBL" id="OGC48083.1"/>
    </source>
</evidence>
<gene>
    <name evidence="2" type="ORF">A2713_01245</name>
</gene>
<feature type="transmembrane region" description="Helical" evidence="1">
    <location>
        <begin position="392"/>
        <end position="408"/>
    </location>
</feature>
<feature type="transmembrane region" description="Helical" evidence="1">
    <location>
        <begin position="366"/>
        <end position="386"/>
    </location>
</feature>
<dbReference type="EMBL" id="MEUX01000001">
    <property type="protein sequence ID" value="OGC48083.1"/>
    <property type="molecule type" value="Genomic_DNA"/>
</dbReference>
<evidence type="ECO:0000313" key="3">
    <source>
        <dbReference type="Proteomes" id="UP000176444"/>
    </source>
</evidence>
<accession>A0A1F4UV63</accession>
<dbReference type="AlphaFoldDB" id="A0A1F4UV63"/>
<dbReference type="PANTHER" id="PTHR23526">
    <property type="entry name" value="INTEGRAL MEMBRANE TRANSPORT PROTEIN-RELATED"/>
    <property type="match status" value="1"/>
</dbReference>
<feature type="transmembrane region" description="Helical" evidence="1">
    <location>
        <begin position="268"/>
        <end position="289"/>
    </location>
</feature>
<name>A0A1F4UV63_UNCKA</name>
<feature type="transmembrane region" description="Helical" evidence="1">
    <location>
        <begin position="125"/>
        <end position="143"/>
    </location>
</feature>
<proteinExistence type="predicted"/>
<feature type="transmembrane region" description="Helical" evidence="1">
    <location>
        <begin position="164"/>
        <end position="187"/>
    </location>
</feature>
<dbReference type="Gene3D" id="1.20.1250.20">
    <property type="entry name" value="MFS general substrate transporter like domains"/>
    <property type="match status" value="1"/>
</dbReference>
<protein>
    <recommendedName>
        <fullName evidence="4">Major facilitator superfamily (MFS) profile domain-containing protein</fullName>
    </recommendedName>
</protein>
<dbReference type="InterPro" id="IPR052528">
    <property type="entry name" value="Sugar_transport-like"/>
</dbReference>
<dbReference type="GO" id="GO:0022857">
    <property type="term" value="F:transmembrane transporter activity"/>
    <property type="evidence" value="ECO:0007669"/>
    <property type="project" value="InterPro"/>
</dbReference>
<feature type="transmembrane region" description="Helical" evidence="1">
    <location>
        <begin position="26"/>
        <end position="50"/>
    </location>
</feature>
<feature type="transmembrane region" description="Helical" evidence="1">
    <location>
        <begin position="70"/>
        <end position="90"/>
    </location>
</feature>
<keyword evidence="1" id="KW-0812">Transmembrane</keyword>
<reference evidence="2 3" key="1">
    <citation type="journal article" date="2016" name="Nat. Commun.">
        <title>Thousands of microbial genomes shed light on interconnected biogeochemical processes in an aquifer system.</title>
        <authorList>
            <person name="Anantharaman K."/>
            <person name="Brown C.T."/>
            <person name="Hug L.A."/>
            <person name="Sharon I."/>
            <person name="Castelle C.J."/>
            <person name="Probst A.J."/>
            <person name="Thomas B.C."/>
            <person name="Singh A."/>
            <person name="Wilkins M.J."/>
            <person name="Karaoz U."/>
            <person name="Brodie E.L."/>
            <person name="Williams K.H."/>
            <person name="Hubbard S.S."/>
            <person name="Banfield J.F."/>
        </authorList>
    </citation>
    <scope>NUCLEOTIDE SEQUENCE [LARGE SCALE GENOMIC DNA]</scope>
</reference>
<keyword evidence="1" id="KW-1133">Transmembrane helix</keyword>
<feature type="transmembrane region" description="Helical" evidence="1">
    <location>
        <begin position="102"/>
        <end position="119"/>
    </location>
</feature>
<dbReference type="SUPFAM" id="SSF103473">
    <property type="entry name" value="MFS general substrate transporter"/>
    <property type="match status" value="2"/>
</dbReference>
<keyword evidence="1" id="KW-0472">Membrane</keyword>
<sequence length="411" mass="46438">MPANVFEKSHNNANNQLHAKFASESVALYLSHTVRTFAQALIGVFLPLYIFKLSGKPILYMNEFTNDLAWVLLFFIIRSIALLIFITPVTNLIFGKLNFKKSIFISNIAVSLSLVFILFADRYFWLIPLTAIAASFDIILYWIPFHLFFIRKSQSSDGHFGKQFGIRLFLTKLASSFGPIIGGLLIIALGFNYLFTLSIILMIISIFPLIFSVEERSHGKHNAYLIFKRYISEKNLIGTSTAFAVIAFEDIVYSILWPLLLLTLTGSFAKLGIITTVSISISAIFAVYIGKIIDKNGPKLIHKIGVIFNSLLHFSRIFANQTLFAILVDISDKLNGSLYSVPFNSITYDVAKKEHYDSDFIIYREIIMHIGIACGLFILLIILPMIPDYKKLFVVIGIITPLTYLINVKKK</sequence>
<evidence type="ECO:0008006" key="4">
    <source>
        <dbReference type="Google" id="ProtNLM"/>
    </source>
</evidence>